<evidence type="ECO:0000313" key="3">
    <source>
        <dbReference type="Proteomes" id="UP001589535"/>
    </source>
</evidence>
<dbReference type="Pfam" id="PF03780">
    <property type="entry name" value="Asp23"/>
    <property type="match status" value="1"/>
</dbReference>
<accession>A0ABV5UB96</accession>
<keyword evidence="3" id="KW-1185">Reference proteome</keyword>
<dbReference type="PANTHER" id="PTHR34297:SF1">
    <property type="entry name" value="ASP23_GLS24 FAMILY ENVELOPE STRESS RESPONSE PROTEIN"/>
    <property type="match status" value="1"/>
</dbReference>
<dbReference type="EMBL" id="JBHMBK010000028">
    <property type="protein sequence ID" value="MFB9688664.1"/>
    <property type="molecule type" value="Genomic_DNA"/>
</dbReference>
<reference evidence="2 3" key="1">
    <citation type="submission" date="2024-09" db="EMBL/GenBank/DDBJ databases">
        <authorList>
            <person name="Sun Q."/>
            <person name="Mori K."/>
        </authorList>
    </citation>
    <scope>NUCLEOTIDE SEQUENCE [LARGE SCALE GENOMIC DNA]</scope>
    <source>
        <strain evidence="2 3">JCM 13852</strain>
    </source>
</reference>
<evidence type="ECO:0000256" key="1">
    <source>
        <dbReference type="ARBA" id="ARBA00005721"/>
    </source>
</evidence>
<dbReference type="RefSeq" id="WP_378201158.1">
    <property type="nucleotide sequence ID" value="NZ_JBHMBK010000028.1"/>
</dbReference>
<name>A0ABV5UB96_9PSEU</name>
<proteinExistence type="inferred from homology"/>
<organism evidence="2 3">
    <name type="scientific">Amycolatopsis plumensis</name>
    <dbReference type="NCBI Taxonomy" id="236508"/>
    <lineage>
        <taxon>Bacteria</taxon>
        <taxon>Bacillati</taxon>
        <taxon>Actinomycetota</taxon>
        <taxon>Actinomycetes</taxon>
        <taxon>Pseudonocardiales</taxon>
        <taxon>Pseudonocardiaceae</taxon>
        <taxon>Amycolatopsis</taxon>
    </lineage>
</organism>
<protein>
    <submittedName>
        <fullName evidence="2">Asp23/Gls24 family envelope stress response protein</fullName>
    </submittedName>
</protein>
<dbReference type="Proteomes" id="UP001589535">
    <property type="component" value="Unassembled WGS sequence"/>
</dbReference>
<evidence type="ECO:0000313" key="2">
    <source>
        <dbReference type="EMBL" id="MFB9688664.1"/>
    </source>
</evidence>
<gene>
    <name evidence="2" type="ORF">ACFFTO_31195</name>
</gene>
<sequence>MSTVTATLERGTLTIADQAVQRLAAHAVREIDEVGGAAGRVLGVSLGAEDPDRSAKVTAHVTGGGVTLDVRLSITYPASVARTTERAREHLERRVEELTGLTVTRVDITVTALHTPVAKSRRVE</sequence>
<dbReference type="PANTHER" id="PTHR34297">
    <property type="entry name" value="HYPOTHETICAL CYTOSOLIC PROTEIN-RELATED"/>
    <property type="match status" value="1"/>
</dbReference>
<comment type="similarity">
    <text evidence="1">Belongs to the asp23 family.</text>
</comment>
<comment type="caution">
    <text evidence="2">The sequence shown here is derived from an EMBL/GenBank/DDBJ whole genome shotgun (WGS) entry which is preliminary data.</text>
</comment>
<dbReference type="InterPro" id="IPR005531">
    <property type="entry name" value="Asp23"/>
</dbReference>